<evidence type="ECO:0000256" key="1">
    <source>
        <dbReference type="ARBA" id="ARBA00010562"/>
    </source>
</evidence>
<comment type="similarity">
    <text evidence="1">Belongs to the RelB/DinJ antitoxin family.</text>
</comment>
<dbReference type="InterPro" id="IPR007337">
    <property type="entry name" value="RelB/DinJ"/>
</dbReference>
<keyword evidence="4" id="KW-1185">Reference proteome</keyword>
<dbReference type="AlphaFoldDB" id="A0A2M9A7V1"/>
<dbReference type="RefSeq" id="WP_100425729.1">
    <property type="nucleotide sequence ID" value="NZ_PGEX01000001.1"/>
</dbReference>
<dbReference type="EMBL" id="PGEX01000001">
    <property type="protein sequence ID" value="PJJ41801.1"/>
    <property type="molecule type" value="Genomic_DNA"/>
</dbReference>
<dbReference type="GO" id="GO:0006355">
    <property type="term" value="P:regulation of DNA-templated transcription"/>
    <property type="evidence" value="ECO:0007669"/>
    <property type="project" value="InterPro"/>
</dbReference>
<dbReference type="PANTHER" id="PTHR38781:SF1">
    <property type="entry name" value="ANTITOXIN DINJ-RELATED"/>
    <property type="match status" value="1"/>
</dbReference>
<accession>A0A2M9A7V1</accession>
<dbReference type="OrthoDB" id="9804867at2"/>
<dbReference type="Pfam" id="PF04221">
    <property type="entry name" value="RelB"/>
    <property type="match status" value="1"/>
</dbReference>
<evidence type="ECO:0000313" key="4">
    <source>
        <dbReference type="Proteomes" id="UP000231134"/>
    </source>
</evidence>
<evidence type="ECO:0000256" key="2">
    <source>
        <dbReference type="ARBA" id="ARBA00022649"/>
    </source>
</evidence>
<dbReference type="Proteomes" id="UP000231134">
    <property type="component" value="Unassembled WGS sequence"/>
</dbReference>
<comment type="caution">
    <text evidence="3">The sequence shown here is derived from an EMBL/GenBank/DDBJ whole genome shotgun (WGS) entry which is preliminary data.</text>
</comment>
<sequence length="93" mass="10780">MANLTITLDDDDKKGIADFCEKVGITISGLYNVFTKQVLREGRIPFEISINRPNRKTIKAMEESDEIYAKYQKNPSKMKTYTVNEAIREMKSW</sequence>
<protein>
    <submittedName>
        <fullName evidence="3">DNA-damage-inducible protein J</fullName>
    </submittedName>
</protein>
<dbReference type="NCBIfam" id="TIGR02384">
    <property type="entry name" value="RelB_DinJ"/>
    <property type="match status" value="1"/>
</dbReference>
<dbReference type="PANTHER" id="PTHR38781">
    <property type="entry name" value="ANTITOXIN DINJ-RELATED"/>
    <property type="match status" value="1"/>
</dbReference>
<organism evidence="3 4">
    <name type="scientific">Hallerella succinigenes</name>
    <dbReference type="NCBI Taxonomy" id="1896222"/>
    <lineage>
        <taxon>Bacteria</taxon>
        <taxon>Pseudomonadati</taxon>
        <taxon>Fibrobacterota</taxon>
        <taxon>Fibrobacteria</taxon>
        <taxon>Fibrobacterales</taxon>
        <taxon>Fibrobacteraceae</taxon>
        <taxon>Hallerella</taxon>
    </lineage>
</organism>
<name>A0A2M9A7V1_9BACT</name>
<keyword evidence="2" id="KW-1277">Toxin-antitoxin system</keyword>
<dbReference type="Gene3D" id="1.10.1220.10">
    <property type="entry name" value="Met repressor-like"/>
    <property type="match status" value="1"/>
</dbReference>
<gene>
    <name evidence="3" type="ORF">BGX16_1799</name>
</gene>
<dbReference type="InterPro" id="IPR013321">
    <property type="entry name" value="Arc_rbn_hlx_hlx"/>
</dbReference>
<evidence type="ECO:0000313" key="3">
    <source>
        <dbReference type="EMBL" id="PJJ41801.1"/>
    </source>
</evidence>
<proteinExistence type="inferred from homology"/>
<reference evidence="3 4" key="1">
    <citation type="submission" date="2017-11" db="EMBL/GenBank/DDBJ databases">
        <title>Animal gut microbial communities from fecal samples from Wisconsin, USA.</title>
        <authorList>
            <person name="Neumann A."/>
        </authorList>
    </citation>
    <scope>NUCLEOTIDE SEQUENCE [LARGE SCALE GENOMIC DNA]</scope>
    <source>
        <strain evidence="3 4">UWS3</strain>
    </source>
</reference>
<dbReference type="GO" id="GO:0006351">
    <property type="term" value="P:DNA-templated transcription"/>
    <property type="evidence" value="ECO:0007669"/>
    <property type="project" value="TreeGrafter"/>
</dbReference>